<feature type="transmembrane region" description="Helical" evidence="5">
    <location>
        <begin position="342"/>
        <end position="360"/>
    </location>
</feature>
<feature type="transmembrane region" description="Helical" evidence="5">
    <location>
        <begin position="155"/>
        <end position="173"/>
    </location>
</feature>
<sequence length="390" mass="44216">MTYVPAVAIALGLSFEILALRDPRNVLLKTVATATSLSYLALFIIYKPAGSFTNVWPLGMNIYCLAQRCWNHLWLREPSEIRRHAARRDSGVEMKQNEVNQDLKKAPAKTDEITFADAFEIAISFLGIGWSFQAKGTPALSLRDRERSQFIRSRLLGAVFQYLVLDILITVANTMNPSIASSSFLKTLFLGATMLLYVRYTMDIPCRILSVLIVSSGLGQPTSWPPLFGSWKEAYTVRRFWSHTWHQGMRLLAEPPIHYLADKVFVLPPGSAANKWFRIFGNFFIACLDHAYGRIIAGGNPRSDYVFFAIQPIAILVEENVRGIAIWLGILDAKHRSVLEKWLGYIWTAVFQCFTFLYFMEGAIHIRGRREDQLLIEPAFGFSLFSTLLS</sequence>
<dbReference type="RefSeq" id="XP_044659263.1">
    <property type="nucleotide sequence ID" value="XM_044803328.1"/>
</dbReference>
<accession>A0A9P3FEU5</accession>
<dbReference type="EMBL" id="BOLY01000005">
    <property type="protein sequence ID" value="GIZ44776.1"/>
    <property type="molecule type" value="Genomic_DNA"/>
</dbReference>
<comment type="caution">
    <text evidence="7">The sequence shown here is derived from an EMBL/GenBank/DDBJ whole genome shotgun (WGS) entry which is preliminary data.</text>
</comment>
<dbReference type="GO" id="GO:0016020">
    <property type="term" value="C:membrane"/>
    <property type="evidence" value="ECO:0007669"/>
    <property type="project" value="UniProtKB-SubCell"/>
</dbReference>
<dbReference type="GeneID" id="68293540"/>
<reference evidence="7 8" key="1">
    <citation type="submission" date="2021-01" db="EMBL/GenBank/DDBJ databases">
        <title>Cercospora kikuchii MAFF 305040 whole genome shotgun sequence.</title>
        <authorList>
            <person name="Kashiwa T."/>
            <person name="Suzuki T."/>
        </authorList>
    </citation>
    <scope>NUCLEOTIDE SEQUENCE [LARGE SCALE GENOMIC DNA]</scope>
    <source>
        <strain evidence="7 8">MAFF 305040</strain>
    </source>
</reference>
<name>A0A9P3FEU5_9PEZI</name>
<evidence type="ECO:0000313" key="8">
    <source>
        <dbReference type="Proteomes" id="UP000825890"/>
    </source>
</evidence>
<evidence type="ECO:0000256" key="4">
    <source>
        <dbReference type="ARBA" id="ARBA00023136"/>
    </source>
</evidence>
<evidence type="ECO:0000256" key="2">
    <source>
        <dbReference type="ARBA" id="ARBA00022692"/>
    </source>
</evidence>
<organism evidence="7 8">
    <name type="scientific">Cercospora kikuchii</name>
    <dbReference type="NCBI Taxonomy" id="84275"/>
    <lineage>
        <taxon>Eukaryota</taxon>
        <taxon>Fungi</taxon>
        <taxon>Dikarya</taxon>
        <taxon>Ascomycota</taxon>
        <taxon>Pezizomycotina</taxon>
        <taxon>Dothideomycetes</taxon>
        <taxon>Dothideomycetidae</taxon>
        <taxon>Mycosphaerellales</taxon>
        <taxon>Mycosphaerellaceae</taxon>
        <taxon>Cercospora</taxon>
    </lineage>
</organism>
<dbReference type="Proteomes" id="UP000825890">
    <property type="component" value="Unassembled WGS sequence"/>
</dbReference>
<gene>
    <name evidence="7" type="ORF">CKM354_000796500</name>
</gene>
<evidence type="ECO:0000259" key="6">
    <source>
        <dbReference type="Pfam" id="PF13813"/>
    </source>
</evidence>
<dbReference type="InterPro" id="IPR032805">
    <property type="entry name" value="Wax_synthase_dom"/>
</dbReference>
<protein>
    <recommendedName>
        <fullName evidence="6">Wax synthase domain-containing protein</fullName>
    </recommendedName>
</protein>
<dbReference type="OrthoDB" id="3632908at2759"/>
<dbReference type="AlphaFoldDB" id="A0A9P3FEU5"/>
<keyword evidence="8" id="KW-1185">Reference proteome</keyword>
<evidence type="ECO:0000256" key="5">
    <source>
        <dbReference type="SAM" id="Phobius"/>
    </source>
</evidence>
<keyword evidence="3 5" id="KW-1133">Transmembrane helix</keyword>
<evidence type="ECO:0000313" key="7">
    <source>
        <dbReference type="EMBL" id="GIZ44776.1"/>
    </source>
</evidence>
<feature type="transmembrane region" description="Helical" evidence="5">
    <location>
        <begin position="29"/>
        <end position="46"/>
    </location>
</feature>
<feature type="domain" description="Wax synthase" evidence="6">
    <location>
        <begin position="224"/>
        <end position="309"/>
    </location>
</feature>
<feature type="transmembrane region" description="Helical" evidence="5">
    <location>
        <begin position="179"/>
        <end position="198"/>
    </location>
</feature>
<proteinExistence type="predicted"/>
<evidence type="ECO:0000256" key="1">
    <source>
        <dbReference type="ARBA" id="ARBA00004141"/>
    </source>
</evidence>
<evidence type="ECO:0000256" key="3">
    <source>
        <dbReference type="ARBA" id="ARBA00022989"/>
    </source>
</evidence>
<keyword evidence="4 5" id="KW-0472">Membrane</keyword>
<comment type="subcellular location">
    <subcellularLocation>
        <location evidence="1">Membrane</location>
        <topology evidence="1">Multi-pass membrane protein</topology>
    </subcellularLocation>
</comment>
<dbReference type="Pfam" id="PF13813">
    <property type="entry name" value="MBOAT_2"/>
    <property type="match status" value="1"/>
</dbReference>
<keyword evidence="2 5" id="KW-0812">Transmembrane</keyword>